<dbReference type="PANTHER" id="PTHR43747">
    <property type="entry name" value="FAD-BINDING PROTEIN"/>
    <property type="match status" value="1"/>
</dbReference>
<dbReference type="SUPFAM" id="SSF51905">
    <property type="entry name" value="FAD/NAD(P)-binding domain"/>
    <property type="match status" value="1"/>
</dbReference>
<dbReference type="GO" id="GO:0000166">
    <property type="term" value="F:nucleotide binding"/>
    <property type="evidence" value="ECO:0007669"/>
    <property type="project" value="UniProtKB-KW"/>
</dbReference>
<feature type="binding site" evidence="2">
    <location>
        <position position="340"/>
    </location>
    <ligand>
        <name>FAD</name>
        <dbReference type="ChEBI" id="CHEBI:57692"/>
    </ligand>
</feature>
<dbReference type="InterPro" id="IPR036188">
    <property type="entry name" value="FAD/NAD-bd_sf"/>
</dbReference>
<dbReference type="InterPro" id="IPR006905">
    <property type="entry name" value="Flavin_halogenase"/>
</dbReference>
<organism evidence="3 4">
    <name type="scientific">Sphingomonas aerophila</name>
    <dbReference type="NCBI Taxonomy" id="1344948"/>
    <lineage>
        <taxon>Bacteria</taxon>
        <taxon>Pseudomonadati</taxon>
        <taxon>Pseudomonadota</taxon>
        <taxon>Alphaproteobacteria</taxon>
        <taxon>Sphingomonadales</taxon>
        <taxon>Sphingomonadaceae</taxon>
        <taxon>Sphingomonas</taxon>
    </lineage>
</organism>
<dbReference type="PIRSF" id="PIRSF011396">
    <property type="entry name" value="Trp_halogenase"/>
    <property type="match status" value="1"/>
</dbReference>
<dbReference type="GO" id="GO:0004497">
    <property type="term" value="F:monooxygenase activity"/>
    <property type="evidence" value="ECO:0007669"/>
    <property type="project" value="InterPro"/>
</dbReference>
<keyword evidence="3" id="KW-0560">Oxidoreductase</keyword>
<proteinExistence type="predicted"/>
<dbReference type="PANTHER" id="PTHR43747:SF4">
    <property type="entry name" value="FLAVIN-DEPENDENT TRYPTOPHAN HALOGENASE"/>
    <property type="match status" value="1"/>
</dbReference>
<sequence>MDDVRFDGAERLRVVVVGGGTSGWMTAAAIAKLLPHRASVHLVESEAIGIVGVGEATLPHIRAFNERLGIREADFMAGTRATFKLGIEFRNWGRIGDSYIHPFGTFGRGTGEVQFHQYYARLVHAGIKLPPIEAFSMACTVARMNRFALPSTDSRSIASTFGYAYQFDAVTFAPYLRRLSESLGARRTEGKVVRVDQDGETGDVTAIVLEDGRRIEGDLFIDCSGFAALLIGKTLNEPFQDWSRWLPADRAAAMPCRTATEVTPYTSAIAMPAGWRWRIPLQHRTGNGYVFSSAFLSEDKAAQALEAAVEGEPMASPRFLRFQAGRRERSWAHNVVAIGLAGGFLEPLESTSIYLVQQAITALLELFPDRRISPVDRDEFNRVVDMEYDRVRDFLILHYHATERDDSEFWNYVRTMPIPDSLAEKMELFRRRGRIVKYREGAFLDASWVSVYLGQRVTPEGHDPRADLPSIDSLVAGLEQLRTEIRSTAAAMPDHLAYLDGYCPMKAAA</sequence>
<evidence type="ECO:0000313" key="3">
    <source>
        <dbReference type="EMBL" id="MBB5716674.1"/>
    </source>
</evidence>
<dbReference type="Pfam" id="PF04820">
    <property type="entry name" value="Trp_halogenase"/>
    <property type="match status" value="1"/>
</dbReference>
<feature type="binding site" evidence="2">
    <location>
        <position position="84"/>
    </location>
    <ligand>
        <name>7-chloro-L-tryptophan</name>
        <dbReference type="ChEBI" id="CHEBI:58713"/>
    </ligand>
</feature>
<reference evidence="3 4" key="1">
    <citation type="submission" date="2020-08" db="EMBL/GenBank/DDBJ databases">
        <title>Genomic Encyclopedia of Type Strains, Phase IV (KMG-IV): sequencing the most valuable type-strain genomes for metagenomic binning, comparative biology and taxonomic classification.</title>
        <authorList>
            <person name="Goeker M."/>
        </authorList>
    </citation>
    <scope>NUCLEOTIDE SEQUENCE [LARGE SCALE GENOMIC DNA]</scope>
    <source>
        <strain evidence="3 4">DSM 100044</strain>
    </source>
</reference>
<evidence type="ECO:0000256" key="2">
    <source>
        <dbReference type="PIRSR" id="PIRSR011396-2"/>
    </source>
</evidence>
<dbReference type="RefSeq" id="WP_184060154.1">
    <property type="nucleotide sequence ID" value="NZ_JACIJK010000013.1"/>
</dbReference>
<accession>A0A7W9EVT2</accession>
<dbReference type="InterPro" id="IPR033856">
    <property type="entry name" value="Trp_halogen"/>
</dbReference>
<evidence type="ECO:0000313" key="4">
    <source>
        <dbReference type="Proteomes" id="UP000546200"/>
    </source>
</evidence>
<comment type="caution">
    <text evidence="3">The sequence shown here is derived from an EMBL/GenBank/DDBJ whole genome shotgun (WGS) entry which is preliminary data.</text>
</comment>
<dbReference type="AlphaFoldDB" id="A0A7W9EVT2"/>
<keyword evidence="2" id="KW-0274">FAD</keyword>
<dbReference type="EC" id="1.14.19.9" evidence="3"/>
<evidence type="ECO:0000256" key="1">
    <source>
        <dbReference type="PIRSR" id="PIRSR011396-1"/>
    </source>
</evidence>
<feature type="binding site" evidence="2">
    <location>
        <position position="349"/>
    </location>
    <ligand>
        <name>L-tryptophan</name>
        <dbReference type="ChEBI" id="CHEBI:57912"/>
    </ligand>
</feature>
<protein>
    <submittedName>
        <fullName evidence="3">Tryptophan halogenase</fullName>
        <ecNumber evidence="3">1.14.19.9</ecNumber>
    </submittedName>
</protein>
<dbReference type="InterPro" id="IPR050816">
    <property type="entry name" value="Flavin-dep_Halogenase_NPB"/>
</dbReference>
<keyword evidence="2" id="KW-0285">Flavoprotein</keyword>
<feature type="active site" evidence="1">
    <location>
        <position position="84"/>
    </location>
</feature>
<name>A0A7W9EVT2_9SPHN</name>
<dbReference type="Proteomes" id="UP000546200">
    <property type="component" value="Unassembled WGS sequence"/>
</dbReference>
<keyword evidence="4" id="KW-1185">Reference proteome</keyword>
<keyword evidence="2" id="KW-0547">Nucleotide-binding</keyword>
<gene>
    <name evidence="3" type="ORF">FHS94_003546</name>
</gene>
<dbReference type="Gene3D" id="3.50.50.60">
    <property type="entry name" value="FAD/NAD(P)-binding domain"/>
    <property type="match status" value="1"/>
</dbReference>
<dbReference type="EMBL" id="JACIJK010000013">
    <property type="protein sequence ID" value="MBB5716674.1"/>
    <property type="molecule type" value="Genomic_DNA"/>
</dbReference>
<feature type="binding site" evidence="2">
    <location>
        <position position="353"/>
    </location>
    <ligand>
        <name>FAD</name>
        <dbReference type="ChEBI" id="CHEBI:57692"/>
    </ligand>
</feature>
<feature type="binding site" evidence="2">
    <location>
        <position position="192"/>
    </location>
    <ligand>
        <name>FAD</name>
        <dbReference type="ChEBI" id="CHEBI:57692"/>
    </ligand>
</feature>